<dbReference type="EMBL" id="MNCJ02000317">
    <property type="protein sequence ID" value="KAF5819619.1"/>
    <property type="molecule type" value="Genomic_DNA"/>
</dbReference>
<dbReference type="Proteomes" id="UP000215914">
    <property type="component" value="Unassembled WGS sequence"/>
</dbReference>
<dbReference type="Gramene" id="mRNA:HanXRQr2_Chr02g0079651">
    <property type="protein sequence ID" value="mRNA:HanXRQr2_Chr02g0079651"/>
    <property type="gene ID" value="HanXRQr2_Chr02g0079651"/>
</dbReference>
<sequence>MHNQNVNPGCTYPLTSLKSSSIISPIIYYIRLLLDSVTIMAAAAAHLGVGSVTTPLDGDSSFRKAHFKTHKIGFSWELKSHSRYQAIVSHSQNVKAPKVAVSPLDLEDAKEPPLNLYKPKDSYTATILSVERLVGPKAPGETCHIVIDHGGNVPYWEGQSYGVIPPVGKRSRRILGCRYG</sequence>
<dbReference type="GO" id="GO:0004324">
    <property type="term" value="F:ferredoxin-NADP+ reductase activity"/>
    <property type="evidence" value="ECO:0007669"/>
    <property type="project" value="UniProtKB-EC"/>
</dbReference>
<accession>A0A9K3P0L9</accession>
<comment type="caution">
    <text evidence="6">The sequence shown here is derived from an EMBL/GenBank/DDBJ whole genome shotgun (WGS) entry which is preliminary data.</text>
</comment>
<dbReference type="AlphaFoldDB" id="A0A9K3P0L9"/>
<protein>
    <submittedName>
        <fullName evidence="6">Ferredoxin--NADP(+) reductase</fullName>
        <ecNumber evidence="6">1.18.1.2</ecNumber>
    </submittedName>
</protein>
<keyword evidence="4" id="KW-0521">NADP</keyword>
<evidence type="ECO:0000313" key="6">
    <source>
        <dbReference type="EMBL" id="KAF5819619.1"/>
    </source>
</evidence>
<keyword evidence="5 6" id="KW-0560">Oxidoreductase</keyword>
<evidence type="ECO:0000256" key="5">
    <source>
        <dbReference type="ARBA" id="ARBA00023002"/>
    </source>
</evidence>
<comment type="cofactor">
    <cofactor evidence="1">
        <name>FAD</name>
        <dbReference type="ChEBI" id="CHEBI:57692"/>
    </cofactor>
</comment>
<evidence type="ECO:0000256" key="1">
    <source>
        <dbReference type="ARBA" id="ARBA00001974"/>
    </source>
</evidence>
<name>A0A9K3P0L9_HELAN</name>
<keyword evidence="7" id="KW-1185">Reference proteome</keyword>
<evidence type="ECO:0000313" key="7">
    <source>
        <dbReference type="Proteomes" id="UP000215914"/>
    </source>
</evidence>
<keyword evidence="3" id="KW-0274">FAD</keyword>
<evidence type="ECO:0000256" key="2">
    <source>
        <dbReference type="ARBA" id="ARBA00022630"/>
    </source>
</evidence>
<evidence type="ECO:0000256" key="3">
    <source>
        <dbReference type="ARBA" id="ARBA00022827"/>
    </source>
</evidence>
<dbReference type="Gene3D" id="2.40.30.10">
    <property type="entry name" value="Translation factors"/>
    <property type="match status" value="1"/>
</dbReference>
<reference evidence="6" key="2">
    <citation type="submission" date="2020-06" db="EMBL/GenBank/DDBJ databases">
        <title>Helianthus annuus Genome sequencing and assembly Release 2.</title>
        <authorList>
            <person name="Gouzy J."/>
            <person name="Langlade N."/>
            <person name="Munos S."/>
        </authorList>
    </citation>
    <scope>NUCLEOTIDE SEQUENCE</scope>
    <source>
        <tissue evidence="6">Leaves</tissue>
    </source>
</reference>
<dbReference type="EC" id="1.18.1.2" evidence="6"/>
<evidence type="ECO:0000256" key="4">
    <source>
        <dbReference type="ARBA" id="ARBA00022857"/>
    </source>
</evidence>
<dbReference type="InterPro" id="IPR017938">
    <property type="entry name" value="Riboflavin_synthase-like_b-brl"/>
</dbReference>
<gene>
    <name evidence="6" type="ORF">HanXRQr2_Chr02g0079651</name>
</gene>
<dbReference type="SUPFAM" id="SSF63380">
    <property type="entry name" value="Riboflavin synthase domain-like"/>
    <property type="match status" value="1"/>
</dbReference>
<dbReference type="PANTHER" id="PTHR43314">
    <property type="match status" value="1"/>
</dbReference>
<reference evidence="6" key="1">
    <citation type="journal article" date="2017" name="Nature">
        <title>The sunflower genome provides insights into oil metabolism, flowering and Asterid evolution.</title>
        <authorList>
            <person name="Badouin H."/>
            <person name="Gouzy J."/>
            <person name="Grassa C.J."/>
            <person name="Murat F."/>
            <person name="Staton S.E."/>
            <person name="Cottret L."/>
            <person name="Lelandais-Briere C."/>
            <person name="Owens G.L."/>
            <person name="Carrere S."/>
            <person name="Mayjonade B."/>
            <person name="Legrand L."/>
            <person name="Gill N."/>
            <person name="Kane N.C."/>
            <person name="Bowers J.E."/>
            <person name="Hubner S."/>
            <person name="Bellec A."/>
            <person name="Berard A."/>
            <person name="Berges H."/>
            <person name="Blanchet N."/>
            <person name="Boniface M.C."/>
            <person name="Brunel D."/>
            <person name="Catrice O."/>
            <person name="Chaidir N."/>
            <person name="Claudel C."/>
            <person name="Donnadieu C."/>
            <person name="Faraut T."/>
            <person name="Fievet G."/>
            <person name="Helmstetter N."/>
            <person name="King M."/>
            <person name="Knapp S.J."/>
            <person name="Lai Z."/>
            <person name="Le Paslier M.C."/>
            <person name="Lippi Y."/>
            <person name="Lorenzon L."/>
            <person name="Mandel J.R."/>
            <person name="Marage G."/>
            <person name="Marchand G."/>
            <person name="Marquand E."/>
            <person name="Bret-Mestries E."/>
            <person name="Morien E."/>
            <person name="Nambeesan S."/>
            <person name="Nguyen T."/>
            <person name="Pegot-Espagnet P."/>
            <person name="Pouilly N."/>
            <person name="Raftis F."/>
            <person name="Sallet E."/>
            <person name="Schiex T."/>
            <person name="Thomas J."/>
            <person name="Vandecasteele C."/>
            <person name="Vares D."/>
            <person name="Vear F."/>
            <person name="Vautrin S."/>
            <person name="Crespi M."/>
            <person name="Mangin B."/>
            <person name="Burke J.M."/>
            <person name="Salse J."/>
            <person name="Munos S."/>
            <person name="Vincourt P."/>
            <person name="Rieseberg L.H."/>
            <person name="Langlade N.B."/>
        </authorList>
    </citation>
    <scope>NUCLEOTIDE SEQUENCE</scope>
    <source>
        <tissue evidence="6">Leaves</tissue>
    </source>
</reference>
<organism evidence="6 7">
    <name type="scientific">Helianthus annuus</name>
    <name type="common">Common sunflower</name>
    <dbReference type="NCBI Taxonomy" id="4232"/>
    <lineage>
        <taxon>Eukaryota</taxon>
        <taxon>Viridiplantae</taxon>
        <taxon>Streptophyta</taxon>
        <taxon>Embryophyta</taxon>
        <taxon>Tracheophyta</taxon>
        <taxon>Spermatophyta</taxon>
        <taxon>Magnoliopsida</taxon>
        <taxon>eudicotyledons</taxon>
        <taxon>Gunneridae</taxon>
        <taxon>Pentapetalae</taxon>
        <taxon>asterids</taxon>
        <taxon>campanulids</taxon>
        <taxon>Asterales</taxon>
        <taxon>Asteraceae</taxon>
        <taxon>Asteroideae</taxon>
        <taxon>Heliantheae alliance</taxon>
        <taxon>Heliantheae</taxon>
        <taxon>Helianthus</taxon>
    </lineage>
</organism>
<proteinExistence type="predicted"/>
<keyword evidence="2" id="KW-0285">Flavoprotein</keyword>
<dbReference type="InterPro" id="IPR015701">
    <property type="entry name" value="FNR"/>
</dbReference>